<comment type="caution">
    <text evidence="11">The sequence shown here is derived from an EMBL/GenBank/DDBJ whole genome shotgun (WGS) entry which is preliminary data.</text>
</comment>
<dbReference type="Pfam" id="PF08478">
    <property type="entry name" value="POTRA_1"/>
    <property type="match status" value="1"/>
</dbReference>
<evidence type="ECO:0000256" key="9">
    <source>
        <dbReference type="SAM" id="MobiDB-lite"/>
    </source>
</evidence>
<keyword evidence="12" id="KW-1185">Reference proteome</keyword>
<dbReference type="PANTHER" id="PTHR37820">
    <property type="entry name" value="CELL DIVISION PROTEIN DIVIB"/>
    <property type="match status" value="1"/>
</dbReference>
<dbReference type="PROSITE" id="PS51779">
    <property type="entry name" value="POTRA"/>
    <property type="match status" value="1"/>
</dbReference>
<organism evidence="11 12">
    <name type="scientific">Pseudolactococcus insecticola</name>
    <dbReference type="NCBI Taxonomy" id="2709158"/>
    <lineage>
        <taxon>Bacteria</taxon>
        <taxon>Bacillati</taxon>
        <taxon>Bacillota</taxon>
        <taxon>Bacilli</taxon>
        <taxon>Lactobacillales</taxon>
        <taxon>Streptococcaceae</taxon>
        <taxon>Pseudolactococcus</taxon>
    </lineage>
</organism>
<evidence type="ECO:0000256" key="7">
    <source>
        <dbReference type="ARBA" id="ARBA00023306"/>
    </source>
</evidence>
<keyword evidence="6 8" id="KW-0472">Membrane</keyword>
<dbReference type="InterPro" id="IPR005548">
    <property type="entry name" value="Cell_div_FtsQ/DivIB_C"/>
</dbReference>
<evidence type="ECO:0000256" key="5">
    <source>
        <dbReference type="ARBA" id="ARBA00022989"/>
    </source>
</evidence>
<dbReference type="InterPro" id="IPR013685">
    <property type="entry name" value="POTRA_FtsQ_type"/>
</dbReference>
<feature type="region of interest" description="Disordered" evidence="9">
    <location>
        <begin position="321"/>
        <end position="387"/>
    </location>
</feature>
<proteinExistence type="inferred from homology"/>
<dbReference type="InterPro" id="IPR050487">
    <property type="entry name" value="FtsQ_DivIB"/>
</dbReference>
<name>A0A6A0B8A1_9LACT</name>
<evidence type="ECO:0000256" key="8">
    <source>
        <dbReference type="HAMAP-Rule" id="MF_00912"/>
    </source>
</evidence>
<evidence type="ECO:0000256" key="6">
    <source>
        <dbReference type="ARBA" id="ARBA00023136"/>
    </source>
</evidence>
<keyword evidence="7 8" id="KW-0131">Cell cycle</keyword>
<feature type="region of interest" description="Disordered" evidence="9">
    <location>
        <begin position="1"/>
        <end position="51"/>
    </location>
</feature>
<dbReference type="RefSeq" id="WP_172356447.1">
    <property type="nucleotide sequence ID" value="NZ_BLLH01000005.1"/>
</dbReference>
<dbReference type="GO" id="GO:0043093">
    <property type="term" value="P:FtsZ-dependent cytokinesis"/>
    <property type="evidence" value="ECO:0007669"/>
    <property type="project" value="UniProtKB-UniRule"/>
</dbReference>
<evidence type="ECO:0000256" key="4">
    <source>
        <dbReference type="ARBA" id="ARBA00022692"/>
    </source>
</evidence>
<feature type="compositionally biased region" description="Basic and acidic residues" evidence="9">
    <location>
        <begin position="341"/>
        <end position="350"/>
    </location>
</feature>
<evidence type="ECO:0000256" key="2">
    <source>
        <dbReference type="ARBA" id="ARBA00022475"/>
    </source>
</evidence>
<dbReference type="InterPro" id="IPR026580">
    <property type="entry name" value="DivIB"/>
</dbReference>
<feature type="compositionally biased region" description="Low complexity" evidence="9">
    <location>
        <begin position="357"/>
        <end position="387"/>
    </location>
</feature>
<evidence type="ECO:0000313" key="12">
    <source>
        <dbReference type="Proteomes" id="UP000475928"/>
    </source>
</evidence>
<dbReference type="PANTHER" id="PTHR37820:SF1">
    <property type="entry name" value="CELL DIVISION PROTEIN FTSQ"/>
    <property type="match status" value="1"/>
</dbReference>
<dbReference type="InterPro" id="IPR034746">
    <property type="entry name" value="POTRA"/>
</dbReference>
<feature type="compositionally biased region" description="Basic and acidic residues" evidence="9">
    <location>
        <begin position="19"/>
        <end position="51"/>
    </location>
</feature>
<sequence>MADKENPSEELTPWQKQHAAFEKKKAAESAKKQRESRQKKPEKTASVIEKYDAEPIKTPEVAQKSKPFFERFKVGSSSDKTAAERNAVSDVFGKIWPFLTVAGLIFLGSLYEASSLSKIGSFTAEGNAHETSKQVANATGIKTNDTVWSIVKKEPQISAQIVKAFPRIKTATIALGLPNHFTAKITEYSNSAYLKVGSNYQIVLSNGRVLSDEKVDAAKLAALPVLNDFSAKEVATFVRAYESLKPAIKSEIVSASKSPTDVTKDFISIEMKDGNQVRVPLSQMSEKMPYYTSVAKSLSEPSVVDMEAGIYAKSKAAYQKDLDDEAEKESESKSAAASSKEAAKAKKDGESSDDSTDTTTEQSDDAATTTTSDGADTADTTATPEGQ</sequence>
<dbReference type="Proteomes" id="UP000475928">
    <property type="component" value="Unassembled WGS sequence"/>
</dbReference>
<comment type="similarity">
    <text evidence="8">Belongs to the FtsQ/DivIB family. DivIB subfamily.</text>
</comment>
<evidence type="ECO:0000259" key="10">
    <source>
        <dbReference type="PROSITE" id="PS51779"/>
    </source>
</evidence>
<dbReference type="EMBL" id="BLLH01000005">
    <property type="protein sequence ID" value="GFH40688.1"/>
    <property type="molecule type" value="Genomic_DNA"/>
</dbReference>
<protein>
    <recommendedName>
        <fullName evidence="8">Cell division protein DivIB</fullName>
    </recommendedName>
</protein>
<comment type="subcellular location">
    <subcellularLocation>
        <location evidence="8">Cell membrane</location>
        <topology evidence="8">Single-pass type II membrane protein</topology>
    </subcellularLocation>
    <subcellularLocation>
        <location evidence="1">Membrane</location>
    </subcellularLocation>
    <text evidence="8">Localizes to the division septum.</text>
</comment>
<dbReference type="Pfam" id="PF03799">
    <property type="entry name" value="FtsQ_DivIB_C"/>
    <property type="match status" value="1"/>
</dbReference>
<keyword evidence="4 8" id="KW-0812">Transmembrane</keyword>
<dbReference type="GO" id="GO:0005886">
    <property type="term" value="C:plasma membrane"/>
    <property type="evidence" value="ECO:0007669"/>
    <property type="project" value="UniProtKB-SubCell"/>
</dbReference>
<evidence type="ECO:0000313" key="11">
    <source>
        <dbReference type="EMBL" id="GFH40688.1"/>
    </source>
</evidence>
<accession>A0A6A0B8A1</accession>
<keyword evidence="3 8" id="KW-0132">Cell division</keyword>
<evidence type="ECO:0000256" key="3">
    <source>
        <dbReference type="ARBA" id="ARBA00022618"/>
    </source>
</evidence>
<dbReference type="Gene3D" id="3.40.50.10960">
    <property type="match status" value="1"/>
</dbReference>
<dbReference type="GO" id="GO:0032153">
    <property type="term" value="C:cell division site"/>
    <property type="evidence" value="ECO:0007669"/>
    <property type="project" value="UniProtKB-UniRule"/>
</dbReference>
<evidence type="ECO:0000256" key="1">
    <source>
        <dbReference type="ARBA" id="ARBA00004370"/>
    </source>
</evidence>
<dbReference type="AlphaFoldDB" id="A0A6A0B8A1"/>
<gene>
    <name evidence="8 11" type="primary">divIB</name>
    <name evidence="11" type="ORF">Hs20B_10860</name>
</gene>
<comment type="function">
    <text evidence="8">Cell division protein that may be involved in stabilizing or promoting the assembly of the division complex.</text>
</comment>
<feature type="domain" description="POTRA" evidence="10">
    <location>
        <begin position="117"/>
        <end position="188"/>
    </location>
</feature>
<reference evidence="11 12" key="1">
    <citation type="submission" date="2020-02" db="EMBL/GenBank/DDBJ databases">
        <title>Draft genome sequence of Lactococcus sp. Hs20B0-1.</title>
        <authorList>
            <person name="Noda S."/>
            <person name="Yuki M."/>
            <person name="Ohkuma M."/>
        </authorList>
    </citation>
    <scope>NUCLEOTIDE SEQUENCE [LARGE SCALE GENOMIC DNA]</scope>
    <source>
        <strain evidence="11 12">Hs20B0-1</strain>
    </source>
</reference>
<keyword evidence="5 8" id="KW-1133">Transmembrane helix</keyword>
<dbReference type="HAMAP" id="MF_00912">
    <property type="entry name" value="DivIB"/>
    <property type="match status" value="1"/>
</dbReference>
<keyword evidence="2 8" id="KW-1003">Cell membrane</keyword>